<keyword evidence="3 7" id="KW-1003">Cell membrane</keyword>
<evidence type="ECO:0000313" key="9">
    <source>
        <dbReference type="EMBL" id="OYO10774.1"/>
    </source>
</evidence>
<keyword evidence="5 7" id="KW-1133">Transmembrane helix</keyword>
<gene>
    <name evidence="9" type="ORF">CGZ94_16905</name>
</gene>
<protein>
    <recommendedName>
        <fullName evidence="8">VTT domain-containing protein</fullName>
    </recommendedName>
</protein>
<evidence type="ECO:0000256" key="1">
    <source>
        <dbReference type="ARBA" id="ARBA00004651"/>
    </source>
</evidence>
<dbReference type="InterPro" id="IPR032818">
    <property type="entry name" value="DedA-like"/>
</dbReference>
<evidence type="ECO:0000256" key="3">
    <source>
        <dbReference type="ARBA" id="ARBA00022475"/>
    </source>
</evidence>
<evidence type="ECO:0000256" key="6">
    <source>
        <dbReference type="ARBA" id="ARBA00023136"/>
    </source>
</evidence>
<comment type="subcellular location">
    <subcellularLocation>
        <location evidence="1 7">Cell membrane</location>
        <topology evidence="1 7">Multi-pass membrane protein</topology>
    </subcellularLocation>
</comment>
<dbReference type="Proteomes" id="UP000215896">
    <property type="component" value="Unassembled WGS sequence"/>
</dbReference>
<proteinExistence type="inferred from homology"/>
<comment type="caution">
    <text evidence="7">Lacks conserved residue(s) required for the propagation of feature annotation.</text>
</comment>
<evidence type="ECO:0000313" key="10">
    <source>
        <dbReference type="Proteomes" id="UP000215896"/>
    </source>
</evidence>
<feature type="transmembrane region" description="Helical" evidence="7">
    <location>
        <begin position="135"/>
        <end position="157"/>
    </location>
</feature>
<sequence>MSGSPLVLVVIAALTIIDSFFPPVPSESIVVALAAIAVTSGQPPLWALFLVAAVAAAIGDNIAYQLGRLLHPGGDRGPRWLRGPRMTRTFAWAAQALERRGAVLILVGRHIPVGRVAVNMTAGASGYPLRRFVPLSILAGLAWSAYAVVIGTLAGRWVHDNPLLGAAIAVVVALILGVIVDRVVSAVQGRRDQRRARLTRGVPASNNR</sequence>
<dbReference type="PANTHER" id="PTHR30353">
    <property type="entry name" value="INNER MEMBRANE PROTEIN DEDA-RELATED"/>
    <property type="match status" value="1"/>
</dbReference>
<keyword evidence="6 7" id="KW-0472">Membrane</keyword>
<dbReference type="GO" id="GO:0005886">
    <property type="term" value="C:plasma membrane"/>
    <property type="evidence" value="ECO:0007669"/>
    <property type="project" value="UniProtKB-SubCell"/>
</dbReference>
<dbReference type="AlphaFoldDB" id="A0A255GCY9"/>
<feature type="transmembrane region" description="Helical" evidence="7">
    <location>
        <begin position="163"/>
        <end position="184"/>
    </location>
</feature>
<comment type="similarity">
    <text evidence="2 7">Belongs to the DedA family.</text>
</comment>
<organism evidence="9 10">
    <name type="scientific">Enemella evansiae</name>
    <dbReference type="NCBI Taxonomy" id="2016499"/>
    <lineage>
        <taxon>Bacteria</taxon>
        <taxon>Bacillati</taxon>
        <taxon>Actinomycetota</taxon>
        <taxon>Actinomycetes</taxon>
        <taxon>Propionibacteriales</taxon>
        <taxon>Propionibacteriaceae</taxon>
        <taxon>Enemella</taxon>
    </lineage>
</organism>
<evidence type="ECO:0000256" key="4">
    <source>
        <dbReference type="ARBA" id="ARBA00022692"/>
    </source>
</evidence>
<dbReference type="OrthoDB" id="162303at2"/>
<evidence type="ECO:0000259" key="8">
    <source>
        <dbReference type="Pfam" id="PF09335"/>
    </source>
</evidence>
<evidence type="ECO:0000256" key="7">
    <source>
        <dbReference type="RuleBase" id="RU367016"/>
    </source>
</evidence>
<name>A0A255GCY9_9ACTN</name>
<accession>A0A255GCY9</accession>
<reference evidence="9 10" key="1">
    <citation type="submission" date="2017-07" db="EMBL/GenBank/DDBJ databases">
        <title>Draft whole genome sequences of clinical Proprionibacteriaceae strains.</title>
        <authorList>
            <person name="Bernier A.-M."/>
            <person name="Bernard K."/>
            <person name="Domingo M.-C."/>
        </authorList>
    </citation>
    <scope>NUCLEOTIDE SEQUENCE [LARGE SCALE GENOMIC DNA]</scope>
    <source>
        <strain evidence="9 10">NML 030167</strain>
    </source>
</reference>
<comment type="caution">
    <text evidence="9">The sequence shown here is derived from an EMBL/GenBank/DDBJ whole genome shotgun (WGS) entry which is preliminary data.</text>
</comment>
<keyword evidence="4 7" id="KW-0812">Transmembrane</keyword>
<dbReference type="EMBL" id="NMVO01000016">
    <property type="protein sequence ID" value="OYO10774.1"/>
    <property type="molecule type" value="Genomic_DNA"/>
</dbReference>
<feature type="domain" description="VTT" evidence="8">
    <location>
        <begin position="24"/>
        <end position="152"/>
    </location>
</feature>
<dbReference type="Pfam" id="PF09335">
    <property type="entry name" value="VTT_dom"/>
    <property type="match status" value="1"/>
</dbReference>
<dbReference type="PANTHER" id="PTHR30353:SF0">
    <property type="entry name" value="TRANSMEMBRANE PROTEIN"/>
    <property type="match status" value="1"/>
</dbReference>
<dbReference type="InterPro" id="IPR032816">
    <property type="entry name" value="VTT_dom"/>
</dbReference>
<keyword evidence="10" id="KW-1185">Reference proteome</keyword>
<evidence type="ECO:0000256" key="5">
    <source>
        <dbReference type="ARBA" id="ARBA00022989"/>
    </source>
</evidence>
<evidence type="ECO:0000256" key="2">
    <source>
        <dbReference type="ARBA" id="ARBA00010792"/>
    </source>
</evidence>